<evidence type="ECO:0000256" key="3">
    <source>
        <dbReference type="ARBA" id="ARBA00022471"/>
    </source>
</evidence>
<reference evidence="7 8" key="1">
    <citation type="submission" date="2020-12" db="EMBL/GenBank/DDBJ databases">
        <title>Concerted genomic and epigenomic changes stabilize Arabidopsis allopolyploids.</title>
        <authorList>
            <person name="Chen Z."/>
        </authorList>
    </citation>
    <scope>NUCLEOTIDE SEQUENCE [LARGE SCALE GENOMIC DNA]</scope>
    <source>
        <strain evidence="7">Allo738</strain>
        <tissue evidence="7">Leaf</tissue>
    </source>
</reference>
<evidence type="ECO:0000256" key="4">
    <source>
        <dbReference type="ARBA" id="ARBA00022525"/>
    </source>
</evidence>
<comment type="subcellular location">
    <subcellularLocation>
        <location evidence="1 6">Secreted</location>
    </subcellularLocation>
</comment>
<evidence type="ECO:0000313" key="8">
    <source>
        <dbReference type="Proteomes" id="UP000694240"/>
    </source>
</evidence>
<comment type="caution">
    <text evidence="7">The sequence shown here is derived from an EMBL/GenBank/DDBJ whole genome shotgun (WGS) entry which is preliminary data.</text>
</comment>
<dbReference type="Proteomes" id="UP000694240">
    <property type="component" value="Chromosome 11"/>
</dbReference>
<organism evidence="7 8">
    <name type="scientific">Arabidopsis thaliana x Arabidopsis arenosa</name>
    <dbReference type="NCBI Taxonomy" id="1240361"/>
    <lineage>
        <taxon>Eukaryota</taxon>
        <taxon>Viridiplantae</taxon>
        <taxon>Streptophyta</taxon>
        <taxon>Embryophyta</taxon>
        <taxon>Tracheophyta</taxon>
        <taxon>Spermatophyta</taxon>
        <taxon>Magnoliopsida</taxon>
        <taxon>eudicotyledons</taxon>
        <taxon>Gunneridae</taxon>
        <taxon>Pentapetalae</taxon>
        <taxon>rosids</taxon>
        <taxon>malvids</taxon>
        <taxon>Brassicales</taxon>
        <taxon>Brassicaceae</taxon>
        <taxon>Camelineae</taxon>
        <taxon>Arabidopsis</taxon>
    </lineage>
</organism>
<feature type="signal peptide" evidence="6">
    <location>
        <begin position="1"/>
        <end position="20"/>
    </location>
</feature>
<keyword evidence="4 6" id="KW-0964">Secreted</keyword>
<evidence type="ECO:0000313" key="7">
    <source>
        <dbReference type="EMBL" id="KAG7549458.1"/>
    </source>
</evidence>
<dbReference type="EMBL" id="JAEFBK010000011">
    <property type="protein sequence ID" value="KAG7549458.1"/>
    <property type="molecule type" value="Genomic_DNA"/>
</dbReference>
<accession>A0A8T1YTI9</accession>
<sequence length="131" mass="15518">MKRLTIVLIVLVFCIGDTHGRNVLMLVNRLPKNGTMRVHCYSKDDDLNVIYLHRNDPPLSWRFKDAFFRETKFTCDLRQGYHWAHHRTFVAYKSSMNPSQKNNANATWYAGAKGLYLSFNQRTPELMYIWM</sequence>
<keyword evidence="8" id="KW-1185">Reference proteome</keyword>
<dbReference type="InterPro" id="IPR010264">
    <property type="entry name" value="Self-incomp_S1"/>
</dbReference>
<evidence type="ECO:0000256" key="5">
    <source>
        <dbReference type="ARBA" id="ARBA00022729"/>
    </source>
</evidence>
<feature type="chain" id="PRO_5035960482" description="S-protein homolog" evidence="6">
    <location>
        <begin position="21"/>
        <end position="131"/>
    </location>
</feature>
<keyword evidence="3 6" id="KW-0713">Self-incompatibility</keyword>
<comment type="similarity">
    <text evidence="2 6">Belongs to the plant self-incompatibility (S1) protein family.</text>
</comment>
<gene>
    <name evidence="7" type="ORF">ISN45_Aa06g003490</name>
</gene>
<dbReference type="PANTHER" id="PTHR31232">
    <property type="match status" value="1"/>
</dbReference>
<dbReference type="AlphaFoldDB" id="A0A8T1YTI9"/>
<keyword evidence="5 6" id="KW-0732">Signal</keyword>
<dbReference type="GO" id="GO:0060320">
    <property type="term" value="P:rejection of self pollen"/>
    <property type="evidence" value="ECO:0007669"/>
    <property type="project" value="UniProtKB-KW"/>
</dbReference>
<evidence type="ECO:0000256" key="6">
    <source>
        <dbReference type="RuleBase" id="RU367044"/>
    </source>
</evidence>
<dbReference type="GO" id="GO:0005576">
    <property type="term" value="C:extracellular region"/>
    <property type="evidence" value="ECO:0007669"/>
    <property type="project" value="UniProtKB-SubCell"/>
</dbReference>
<proteinExistence type="inferred from homology"/>
<protein>
    <recommendedName>
        <fullName evidence="6">S-protein homolog</fullName>
    </recommendedName>
</protein>
<evidence type="ECO:0000256" key="1">
    <source>
        <dbReference type="ARBA" id="ARBA00004613"/>
    </source>
</evidence>
<dbReference type="Pfam" id="PF05938">
    <property type="entry name" value="Self-incomp_S1"/>
    <property type="match status" value="1"/>
</dbReference>
<evidence type="ECO:0000256" key="2">
    <source>
        <dbReference type="ARBA" id="ARBA00005581"/>
    </source>
</evidence>
<name>A0A8T1YTI9_9BRAS</name>
<dbReference type="PANTHER" id="PTHR31232:SF32">
    <property type="entry name" value="S-PROTEIN HOMOLOG"/>
    <property type="match status" value="1"/>
</dbReference>